<dbReference type="Gene3D" id="3.60.10.10">
    <property type="entry name" value="Endonuclease/exonuclease/phosphatase"/>
    <property type="match status" value="1"/>
</dbReference>
<protein>
    <submittedName>
        <fullName evidence="1">Uncharacterized protein</fullName>
    </submittedName>
</protein>
<proteinExistence type="predicted"/>
<comment type="caution">
    <text evidence="1">The sequence shown here is derived from an EMBL/GenBank/DDBJ whole genome shotgun (WGS) entry which is preliminary data.</text>
</comment>
<dbReference type="SUPFAM" id="SSF56219">
    <property type="entry name" value="DNase I-like"/>
    <property type="match status" value="1"/>
</dbReference>
<keyword evidence="2" id="KW-1185">Reference proteome</keyword>
<dbReference type="InterPro" id="IPR036691">
    <property type="entry name" value="Endo/exonu/phosph_ase_sf"/>
</dbReference>
<reference evidence="1" key="1">
    <citation type="submission" date="2022-03" db="EMBL/GenBank/DDBJ databases">
        <authorList>
            <person name="Tunstrom K."/>
        </authorList>
    </citation>
    <scope>NUCLEOTIDE SEQUENCE</scope>
</reference>
<dbReference type="EMBL" id="CAKOGL010000011">
    <property type="protein sequence ID" value="CAH2092473.1"/>
    <property type="molecule type" value="Genomic_DNA"/>
</dbReference>
<accession>A0AAU9TZT5</accession>
<dbReference type="Proteomes" id="UP001153954">
    <property type="component" value="Unassembled WGS sequence"/>
</dbReference>
<evidence type="ECO:0000313" key="2">
    <source>
        <dbReference type="Proteomes" id="UP001153954"/>
    </source>
</evidence>
<sequence>MDSKLTHTNELDELEVAEEYVCPIEEMINHIKVNNDDLTIISQNICSIYSNLDDFLTTLTRLQTKVDIIILTECKLNPCKPIPQICNYTGHYTTKHVNKCDGVVVYVKHCLVNDTTEIILNGASCLQIRIDNITILGIYRSPSKINASGFIDSLDKHLGTISSANNIVITGDININLILKDEEHPQVSLNRTN</sequence>
<organism evidence="1 2">
    <name type="scientific">Euphydryas editha</name>
    <name type="common">Edith's checkerspot</name>
    <dbReference type="NCBI Taxonomy" id="104508"/>
    <lineage>
        <taxon>Eukaryota</taxon>
        <taxon>Metazoa</taxon>
        <taxon>Ecdysozoa</taxon>
        <taxon>Arthropoda</taxon>
        <taxon>Hexapoda</taxon>
        <taxon>Insecta</taxon>
        <taxon>Pterygota</taxon>
        <taxon>Neoptera</taxon>
        <taxon>Endopterygota</taxon>
        <taxon>Lepidoptera</taxon>
        <taxon>Glossata</taxon>
        <taxon>Ditrysia</taxon>
        <taxon>Papilionoidea</taxon>
        <taxon>Nymphalidae</taxon>
        <taxon>Nymphalinae</taxon>
        <taxon>Euphydryas</taxon>
    </lineage>
</organism>
<gene>
    <name evidence="1" type="ORF">EEDITHA_LOCUS8227</name>
</gene>
<dbReference type="AlphaFoldDB" id="A0AAU9TZT5"/>
<evidence type="ECO:0000313" key="1">
    <source>
        <dbReference type="EMBL" id="CAH2092473.1"/>
    </source>
</evidence>
<name>A0AAU9TZT5_EUPED</name>